<evidence type="ECO:0008006" key="4">
    <source>
        <dbReference type="Google" id="ProtNLM"/>
    </source>
</evidence>
<evidence type="ECO:0000313" key="2">
    <source>
        <dbReference type="EMBL" id="MBK1726699.1"/>
    </source>
</evidence>
<name>A0ABS1E908_9GAMM</name>
<evidence type="ECO:0000313" key="3">
    <source>
        <dbReference type="Proteomes" id="UP000738126"/>
    </source>
</evidence>
<proteinExistence type="predicted"/>
<keyword evidence="3" id="KW-1185">Reference proteome</keyword>
<dbReference type="EMBL" id="NRSH01000060">
    <property type="protein sequence ID" value="MBK1726699.1"/>
    <property type="molecule type" value="Genomic_DNA"/>
</dbReference>
<accession>A0ABS1E908</accession>
<evidence type="ECO:0000256" key="1">
    <source>
        <dbReference type="SAM" id="MobiDB-lite"/>
    </source>
</evidence>
<gene>
    <name evidence="2" type="ORF">CKO13_06615</name>
</gene>
<reference evidence="2 3" key="1">
    <citation type="journal article" date="2020" name="Microorganisms">
        <title>Osmotic Adaptation and Compatible Solute Biosynthesis of Phototrophic Bacteria as Revealed from Genome Analyses.</title>
        <authorList>
            <person name="Imhoff J.F."/>
            <person name="Rahn T."/>
            <person name="Kunzel S."/>
            <person name="Keller A."/>
            <person name="Neulinger S.C."/>
        </authorList>
    </citation>
    <scope>NUCLEOTIDE SEQUENCE [LARGE SCALE GENOMIC DNA]</scope>
    <source>
        <strain evidence="2 3">DSM 15116</strain>
    </source>
</reference>
<comment type="caution">
    <text evidence="2">The sequence shown here is derived from an EMBL/GenBank/DDBJ whole genome shotgun (WGS) entry which is preliminary data.</text>
</comment>
<dbReference type="Proteomes" id="UP000738126">
    <property type="component" value="Unassembled WGS sequence"/>
</dbReference>
<feature type="region of interest" description="Disordered" evidence="1">
    <location>
        <begin position="238"/>
        <end position="269"/>
    </location>
</feature>
<protein>
    <recommendedName>
        <fullName evidence="4">Restriction endonuclease type IV Mrr domain-containing protein</fullName>
    </recommendedName>
</protein>
<sequence length="394" mass="43635">MLLLLLAVAREATAARVRRLAPASASARQWRAARAWQSGALALAAAALIPALITRPSPPLLGQAYSLLDRLAPLLLVGAAGAFAMAARLVGPWAWRQLRRYGTGRSGAADAEPGEAGLNPQHTPRTLRDWIRENGPEFHYRFDVGTAAGVANLLIDTDEARYSVYILAPEQFNQGLPAALGRAAAIGEALGAQAIIWIADTSTRQAYRSTAHPVDLVSGGIPDVLRLVAVKDRAARRRRERRERRLRQEEQRQGRVRWGSQDAEAAREGHDGEAWERFVRKAPIHPYMRSRLFRRHEGRCALCGESLETAEPDWEARVADYDHACQSLATTQLIPHGERQALRYEMPDCEQCLIDTPSYFDSCIERLAPVHPQCWRARQEAQQRPGTSEAEASA</sequence>
<organism evidence="2 3">
    <name type="scientific">Halorhodospira neutriphila</name>
    <dbReference type="NCBI Taxonomy" id="168379"/>
    <lineage>
        <taxon>Bacteria</taxon>
        <taxon>Pseudomonadati</taxon>
        <taxon>Pseudomonadota</taxon>
        <taxon>Gammaproteobacteria</taxon>
        <taxon>Chromatiales</taxon>
        <taxon>Ectothiorhodospiraceae</taxon>
        <taxon>Halorhodospira</taxon>
    </lineage>
</organism>